<keyword evidence="1" id="KW-0472">Membrane</keyword>
<keyword evidence="1" id="KW-0812">Transmembrane</keyword>
<accession>A0A6H2DLP1</accession>
<evidence type="ECO:0000256" key="1">
    <source>
        <dbReference type="SAM" id="Phobius"/>
    </source>
</evidence>
<feature type="transmembrane region" description="Helical" evidence="1">
    <location>
        <begin position="15"/>
        <end position="33"/>
    </location>
</feature>
<feature type="transmembrane region" description="Helical" evidence="1">
    <location>
        <begin position="45"/>
        <end position="67"/>
    </location>
</feature>
<dbReference type="EMBL" id="CP051217">
    <property type="protein sequence ID" value="QJB68903.1"/>
    <property type="molecule type" value="Genomic_DNA"/>
</dbReference>
<gene>
    <name evidence="2" type="ORF">HF685_06125</name>
</gene>
<protein>
    <submittedName>
        <fullName evidence="2">Uncharacterized protein</fullName>
    </submittedName>
</protein>
<dbReference type="KEGG" id="phao:HF685_06125"/>
<feature type="transmembrane region" description="Helical" evidence="1">
    <location>
        <begin position="79"/>
        <end position="99"/>
    </location>
</feature>
<dbReference type="AlphaFoldDB" id="A0A6H2DLP1"/>
<evidence type="ECO:0000313" key="2">
    <source>
        <dbReference type="EMBL" id="QJB68903.1"/>
    </source>
</evidence>
<name>A0A6H2DLP1_9SPHN</name>
<reference evidence="2 3" key="1">
    <citation type="submission" date="2020-04" db="EMBL/GenBank/DDBJ databases">
        <title>Genome sequence for Sphingorhabdus sp. strain M1.</title>
        <authorList>
            <person name="Park S.-J."/>
        </authorList>
    </citation>
    <scope>NUCLEOTIDE SEQUENCE [LARGE SCALE GENOMIC DNA]</scope>
    <source>
        <strain evidence="2 3">JK6</strain>
    </source>
</reference>
<organism evidence="2 3">
    <name type="scientific">Parasphingorhabdus halotolerans</name>
    <dbReference type="NCBI Taxonomy" id="2725558"/>
    <lineage>
        <taxon>Bacteria</taxon>
        <taxon>Pseudomonadati</taxon>
        <taxon>Pseudomonadota</taxon>
        <taxon>Alphaproteobacteria</taxon>
        <taxon>Sphingomonadales</taxon>
        <taxon>Sphingomonadaceae</taxon>
        <taxon>Parasphingorhabdus</taxon>
    </lineage>
</organism>
<proteinExistence type="predicted"/>
<dbReference type="Proteomes" id="UP000501600">
    <property type="component" value="Chromosome"/>
</dbReference>
<evidence type="ECO:0000313" key="3">
    <source>
        <dbReference type="Proteomes" id="UP000501600"/>
    </source>
</evidence>
<dbReference type="RefSeq" id="WP_168818745.1">
    <property type="nucleotide sequence ID" value="NZ_CP051217.1"/>
</dbReference>
<keyword evidence="1" id="KW-1133">Transmembrane helix</keyword>
<keyword evidence="3" id="KW-1185">Reference proteome</keyword>
<feature type="transmembrane region" description="Helical" evidence="1">
    <location>
        <begin position="111"/>
        <end position="129"/>
    </location>
</feature>
<sequence length="131" mass="14824">MTDTPIYMKRYTKRLIIFLTLYMLSLFGGMSWMNGANPPGQTIAALLAVLTALPILGVFWTIFRLLVEINDEYQRFLMTKQIVVAMAITLGIATVWQFLNAYDVMDQGPQWIGVLWLAMFGVAGGLVRWKA</sequence>